<dbReference type="PANTHER" id="PTHR48054:SF94">
    <property type="entry name" value="LEUCINE-RICH REPEAT RECEPTOR-LIKE PROTEIN FASCIATED EAR2"/>
    <property type="match status" value="1"/>
</dbReference>
<dbReference type="InterPro" id="IPR001245">
    <property type="entry name" value="Ser-Thr/Tyr_kinase_cat_dom"/>
</dbReference>
<dbReference type="Pfam" id="PF08263">
    <property type="entry name" value="LRRNT_2"/>
    <property type="match status" value="1"/>
</dbReference>
<dbReference type="GO" id="GO:0006952">
    <property type="term" value="P:defense response"/>
    <property type="evidence" value="ECO:0007669"/>
    <property type="project" value="UniProtKB-ARBA"/>
</dbReference>
<evidence type="ECO:0000256" key="4">
    <source>
        <dbReference type="ARBA" id="ARBA00022737"/>
    </source>
</evidence>
<keyword evidence="3" id="KW-0812">Transmembrane</keyword>
<evidence type="ECO:0000313" key="8">
    <source>
        <dbReference type="Proteomes" id="UP001652660"/>
    </source>
</evidence>
<dbReference type="RefSeq" id="XP_027121955.2">
    <property type="nucleotide sequence ID" value="XM_027266154.2"/>
</dbReference>
<evidence type="ECO:0000259" key="7">
    <source>
        <dbReference type="PROSITE" id="PS50011"/>
    </source>
</evidence>
<dbReference type="PROSITE" id="PS50011">
    <property type="entry name" value="PROTEIN_KINASE_DOM"/>
    <property type="match status" value="1"/>
</dbReference>
<dbReference type="GO" id="GO:0004672">
    <property type="term" value="F:protein kinase activity"/>
    <property type="evidence" value="ECO:0007669"/>
    <property type="project" value="InterPro"/>
</dbReference>
<organism evidence="8 9">
    <name type="scientific">Coffea arabica</name>
    <name type="common">Arabian coffee</name>
    <dbReference type="NCBI Taxonomy" id="13443"/>
    <lineage>
        <taxon>Eukaryota</taxon>
        <taxon>Viridiplantae</taxon>
        <taxon>Streptophyta</taxon>
        <taxon>Embryophyta</taxon>
        <taxon>Tracheophyta</taxon>
        <taxon>Spermatophyta</taxon>
        <taxon>Magnoliopsida</taxon>
        <taxon>eudicotyledons</taxon>
        <taxon>Gunneridae</taxon>
        <taxon>Pentapetalae</taxon>
        <taxon>asterids</taxon>
        <taxon>lamiids</taxon>
        <taxon>Gentianales</taxon>
        <taxon>Rubiaceae</taxon>
        <taxon>Ixoroideae</taxon>
        <taxon>Gardenieae complex</taxon>
        <taxon>Bertiereae - Coffeeae clade</taxon>
        <taxon>Coffeeae</taxon>
        <taxon>Coffea</taxon>
    </lineage>
</organism>
<keyword evidence="5" id="KW-1133">Transmembrane helix</keyword>
<dbReference type="OrthoDB" id="1434862at2759"/>
<evidence type="ECO:0000256" key="1">
    <source>
        <dbReference type="ARBA" id="ARBA00004370"/>
    </source>
</evidence>
<dbReference type="Pfam" id="PF00560">
    <property type="entry name" value="LRR_1"/>
    <property type="match status" value="3"/>
</dbReference>
<dbReference type="InterPro" id="IPR011009">
    <property type="entry name" value="Kinase-like_dom_sf"/>
</dbReference>
<accession>A0A6P6X2Z4</accession>
<dbReference type="Gene3D" id="1.10.510.10">
    <property type="entry name" value="Transferase(Phosphotransferase) domain 1"/>
    <property type="match status" value="1"/>
</dbReference>
<dbReference type="InterPro" id="IPR003591">
    <property type="entry name" value="Leu-rich_rpt_typical-subtyp"/>
</dbReference>
<dbReference type="Gene3D" id="3.80.10.10">
    <property type="entry name" value="Ribonuclease Inhibitor"/>
    <property type="match status" value="3"/>
</dbReference>
<dbReference type="GO" id="GO:0016020">
    <property type="term" value="C:membrane"/>
    <property type="evidence" value="ECO:0007669"/>
    <property type="project" value="UniProtKB-SubCell"/>
</dbReference>
<dbReference type="Pfam" id="PF13855">
    <property type="entry name" value="LRR_8"/>
    <property type="match status" value="1"/>
</dbReference>
<sequence length="487" mass="53485">MEAYMLSISKCSSFTVSSIILLLLSMKFLEYTTAFTLGNETDRASLLAFKTEITEDSLGALASWNNSLHICKWAGVACGLKHQRVTSLNLQGLKLSGTISPHLGNLSFYALLTCLTTTFKVGNLFRLQYLNMSFNFLGGHISANLSQCSNLTALVLDHNYFVGQIPYELGYLVNLRQLYLGNNLTESIPASIGNLAALRVLYLSYNHLQGEVPGSISQLRDLAALGLSDNNLYGEFPPALYNMSSLRFIALMDNKLQHLGAVNFSYNSLTGSIPPDIGDLSNLVYADFSYNRYSGNIPISMGKLSAVTILYMQNNSLQGTIPYFGGPLSLQYLDLSCKNLSGQVPPFFMNLSSLVYLNLSFNNLEGGFSSENLIDSGSFGTVDKGTLSPDETVIAVKVLHLHLPDASKSFMAECQALRHTRHRNLVKVITACSSSDFQGNDFKAIVYPFMTNGSLEEWLHPKSERHHNGLNIIQRINILVDVAAAIS</sequence>
<keyword evidence="2" id="KW-0433">Leucine-rich repeat</keyword>
<gene>
    <name evidence="9" type="primary">LOC113738879</name>
</gene>
<dbReference type="InterPro" id="IPR000719">
    <property type="entry name" value="Prot_kinase_dom"/>
</dbReference>
<evidence type="ECO:0000313" key="9">
    <source>
        <dbReference type="RefSeq" id="XP_027121955.2"/>
    </source>
</evidence>
<dbReference type="Pfam" id="PF07714">
    <property type="entry name" value="PK_Tyr_Ser-Thr"/>
    <property type="match status" value="1"/>
</dbReference>
<dbReference type="InterPro" id="IPR052592">
    <property type="entry name" value="LRR-RLK"/>
</dbReference>
<evidence type="ECO:0000256" key="3">
    <source>
        <dbReference type="ARBA" id="ARBA00022692"/>
    </source>
</evidence>
<dbReference type="AlphaFoldDB" id="A0A6P6X2Z4"/>
<protein>
    <recommendedName>
        <fullName evidence="7">Protein kinase domain-containing protein</fullName>
    </recommendedName>
</protein>
<dbReference type="SUPFAM" id="SSF56112">
    <property type="entry name" value="Protein kinase-like (PK-like)"/>
    <property type="match status" value="1"/>
</dbReference>
<reference evidence="8" key="1">
    <citation type="journal article" date="2025" name="Foods">
        <title>Unveiling the Microbial Signatures of Arabica Coffee Cherries: Insights into Ripeness Specific Diversity, Functional Traits, and Implications for Quality and Safety.</title>
        <authorList>
            <consortium name="RefSeq"/>
            <person name="Tenea G.N."/>
            <person name="Cifuentes V."/>
            <person name="Reyes P."/>
            <person name="Cevallos-Vallejos M."/>
        </authorList>
    </citation>
    <scope>NUCLEOTIDE SEQUENCE [LARGE SCALE GENOMIC DNA]</scope>
</reference>
<evidence type="ECO:0000256" key="6">
    <source>
        <dbReference type="ARBA" id="ARBA00023136"/>
    </source>
</evidence>
<dbReference type="InterPro" id="IPR032675">
    <property type="entry name" value="LRR_dom_sf"/>
</dbReference>
<keyword evidence="4" id="KW-0677">Repeat</keyword>
<reference evidence="9" key="2">
    <citation type="submission" date="2025-08" db="UniProtKB">
        <authorList>
            <consortium name="RefSeq"/>
        </authorList>
    </citation>
    <scope>IDENTIFICATION</scope>
    <source>
        <tissue evidence="9">Leaves</tissue>
    </source>
</reference>
<dbReference type="InterPro" id="IPR001611">
    <property type="entry name" value="Leu-rich_rpt"/>
</dbReference>
<keyword evidence="8" id="KW-1185">Reference proteome</keyword>
<dbReference type="GeneID" id="113738879"/>
<dbReference type="PANTHER" id="PTHR48054">
    <property type="entry name" value="RECEPTOR KINASE-LIKE PROTEIN XA21"/>
    <property type="match status" value="1"/>
</dbReference>
<dbReference type="InterPro" id="IPR013210">
    <property type="entry name" value="LRR_N_plant-typ"/>
</dbReference>
<feature type="domain" description="Protein kinase" evidence="7">
    <location>
        <begin position="368"/>
        <end position="487"/>
    </location>
</feature>
<dbReference type="Proteomes" id="UP001652660">
    <property type="component" value="Chromosome 4c"/>
</dbReference>
<dbReference type="GO" id="GO:0051707">
    <property type="term" value="P:response to other organism"/>
    <property type="evidence" value="ECO:0007669"/>
    <property type="project" value="UniProtKB-ARBA"/>
</dbReference>
<dbReference type="SUPFAM" id="SSF52058">
    <property type="entry name" value="L domain-like"/>
    <property type="match status" value="1"/>
</dbReference>
<name>A0A6P6X2Z4_COFAR</name>
<evidence type="ECO:0000256" key="2">
    <source>
        <dbReference type="ARBA" id="ARBA00022614"/>
    </source>
</evidence>
<comment type="subcellular location">
    <subcellularLocation>
        <location evidence="1">Membrane</location>
    </subcellularLocation>
</comment>
<evidence type="ECO:0000256" key="5">
    <source>
        <dbReference type="ARBA" id="ARBA00022989"/>
    </source>
</evidence>
<dbReference type="GO" id="GO:0005524">
    <property type="term" value="F:ATP binding"/>
    <property type="evidence" value="ECO:0007669"/>
    <property type="project" value="InterPro"/>
</dbReference>
<dbReference type="SMART" id="SM00369">
    <property type="entry name" value="LRR_TYP"/>
    <property type="match status" value="5"/>
</dbReference>
<keyword evidence="6" id="KW-0472">Membrane</keyword>
<proteinExistence type="predicted"/>